<dbReference type="EMBL" id="SMKE01000109">
    <property type="protein sequence ID" value="TDC00358.1"/>
    <property type="molecule type" value="Genomic_DNA"/>
</dbReference>
<organism evidence="2 3">
    <name type="scientific">Micromonospora fluostatini</name>
    <dbReference type="NCBI Taxonomy" id="1629071"/>
    <lineage>
        <taxon>Bacteria</taxon>
        <taxon>Bacillati</taxon>
        <taxon>Actinomycetota</taxon>
        <taxon>Actinomycetes</taxon>
        <taxon>Micromonosporales</taxon>
        <taxon>Micromonosporaceae</taxon>
        <taxon>Micromonospora</taxon>
    </lineage>
</organism>
<feature type="region of interest" description="Disordered" evidence="1">
    <location>
        <begin position="139"/>
        <end position="174"/>
    </location>
</feature>
<evidence type="ECO:0000313" key="3">
    <source>
        <dbReference type="Proteomes" id="UP000295626"/>
    </source>
</evidence>
<comment type="caution">
    <text evidence="2">The sequence shown here is derived from an EMBL/GenBank/DDBJ whole genome shotgun (WGS) entry which is preliminary data.</text>
</comment>
<keyword evidence="3" id="KW-1185">Reference proteome</keyword>
<gene>
    <name evidence="2" type="ORF">E1091_05010</name>
</gene>
<dbReference type="Proteomes" id="UP000295626">
    <property type="component" value="Unassembled WGS sequence"/>
</dbReference>
<name>A0ABY2DJK7_9ACTN</name>
<proteinExistence type="predicted"/>
<protein>
    <submittedName>
        <fullName evidence="2">ATPase</fullName>
    </submittedName>
</protein>
<accession>A0ABY2DJK7</accession>
<evidence type="ECO:0000313" key="2">
    <source>
        <dbReference type="EMBL" id="TDC00358.1"/>
    </source>
</evidence>
<feature type="compositionally biased region" description="Basic and acidic residues" evidence="1">
    <location>
        <begin position="163"/>
        <end position="174"/>
    </location>
</feature>
<feature type="region of interest" description="Disordered" evidence="1">
    <location>
        <begin position="51"/>
        <end position="77"/>
    </location>
</feature>
<evidence type="ECO:0000256" key="1">
    <source>
        <dbReference type="SAM" id="MobiDB-lite"/>
    </source>
</evidence>
<reference evidence="2 3" key="1">
    <citation type="submission" date="2019-02" db="EMBL/GenBank/DDBJ databases">
        <title>Draft genome sequences of novel Actinobacteria.</title>
        <authorList>
            <person name="Sahin N."/>
            <person name="Ay H."/>
            <person name="Saygin H."/>
        </authorList>
    </citation>
    <scope>NUCLEOTIDE SEQUENCE [LARGE SCALE GENOMIC DNA]</scope>
    <source>
        <strain evidence="2 3">JCM 30529</strain>
    </source>
</reference>
<feature type="compositionally biased region" description="Low complexity" evidence="1">
    <location>
        <begin position="139"/>
        <end position="162"/>
    </location>
</feature>
<sequence>MRFSVVANGYDQRQVDSCLNELGVGLARLSAWAEGAADAGREWDQVRQEAGRLRARLDRQGPAGPASGDPDRQAADLLAQARAELDVARQEARQLRERVYAEAVQARRDFEAALQARRRRTERVDEILGGVVVEPVPADTPTAAAATGVPATRAAAPGADAATEPRADRGTRVR</sequence>